<organism evidence="2">
    <name type="scientific">Setaria italica</name>
    <name type="common">Foxtail millet</name>
    <name type="synonym">Panicum italicum</name>
    <dbReference type="NCBI Taxonomy" id="4555"/>
    <lineage>
        <taxon>Eukaryota</taxon>
        <taxon>Viridiplantae</taxon>
        <taxon>Streptophyta</taxon>
        <taxon>Embryophyta</taxon>
        <taxon>Tracheophyta</taxon>
        <taxon>Spermatophyta</taxon>
        <taxon>Magnoliopsida</taxon>
        <taxon>Liliopsida</taxon>
        <taxon>Poales</taxon>
        <taxon>Poaceae</taxon>
        <taxon>PACMAD clade</taxon>
        <taxon>Panicoideae</taxon>
        <taxon>Panicodae</taxon>
        <taxon>Paniceae</taxon>
        <taxon>Cenchrinae</taxon>
        <taxon>Setaria</taxon>
    </lineage>
</organism>
<accession>A0A368R4U4</accession>
<name>A0A368R4U4_SETIT</name>
<dbReference type="EMBL" id="CM003532">
    <property type="protein sequence ID" value="RCV25104.1"/>
    <property type="molecule type" value="Genomic_DNA"/>
</dbReference>
<gene>
    <name evidence="2" type="ORF">SETIT_5G139600v2</name>
</gene>
<protein>
    <submittedName>
        <fullName evidence="2">Uncharacterized protein</fullName>
    </submittedName>
</protein>
<dbReference type="OrthoDB" id="495795at2759"/>
<evidence type="ECO:0000256" key="1">
    <source>
        <dbReference type="SAM" id="MobiDB-lite"/>
    </source>
</evidence>
<evidence type="ECO:0000313" key="2">
    <source>
        <dbReference type="EMBL" id="RCV25104.1"/>
    </source>
</evidence>
<dbReference type="STRING" id="4555.A0A368R4U4"/>
<proteinExistence type="predicted"/>
<feature type="region of interest" description="Disordered" evidence="1">
    <location>
        <begin position="1"/>
        <end position="35"/>
    </location>
</feature>
<feature type="compositionally biased region" description="Pro residues" evidence="1">
    <location>
        <begin position="25"/>
        <end position="34"/>
    </location>
</feature>
<dbReference type="AlphaFoldDB" id="A0A368R4U4"/>
<sequence length="83" mass="9054">MNPGAATVAVPKPSEAKAKRLATPTTPPRPPPPTHTDLFALFPPLSINEYSKGVMDVVKCESQVQDLLLNKLLGEDFLTQEER</sequence>
<reference evidence="2" key="2">
    <citation type="submission" date="2015-07" db="EMBL/GenBank/DDBJ databases">
        <authorList>
            <person name="Noorani M."/>
        </authorList>
    </citation>
    <scope>NUCLEOTIDE SEQUENCE</scope>
    <source>
        <strain evidence="2">Yugu1</strain>
    </source>
</reference>
<reference evidence="2" key="1">
    <citation type="journal article" date="2012" name="Nat. Biotechnol.">
        <title>Reference genome sequence of the model plant Setaria.</title>
        <authorList>
            <person name="Bennetzen J.L."/>
            <person name="Schmutz J."/>
            <person name="Wang H."/>
            <person name="Percifield R."/>
            <person name="Hawkins J."/>
            <person name="Pontaroli A.C."/>
            <person name="Estep M."/>
            <person name="Feng L."/>
            <person name="Vaughn J.N."/>
            <person name="Grimwood J."/>
            <person name="Jenkins J."/>
            <person name="Barry K."/>
            <person name="Lindquist E."/>
            <person name="Hellsten U."/>
            <person name="Deshpande S."/>
            <person name="Wang X."/>
            <person name="Wu X."/>
            <person name="Mitros T."/>
            <person name="Triplett J."/>
            <person name="Yang X."/>
            <person name="Ye C.Y."/>
            <person name="Mauro-Herrera M."/>
            <person name="Wang L."/>
            <person name="Li P."/>
            <person name="Sharma M."/>
            <person name="Sharma R."/>
            <person name="Ronald P.C."/>
            <person name="Panaud O."/>
            <person name="Kellogg E.A."/>
            <person name="Brutnell T.P."/>
            <person name="Doust A.N."/>
            <person name="Tuskan G.A."/>
            <person name="Rokhsar D."/>
            <person name="Devos K.M."/>
        </authorList>
    </citation>
    <scope>NUCLEOTIDE SEQUENCE [LARGE SCALE GENOMIC DNA]</scope>
    <source>
        <strain evidence="2">Yugu1</strain>
    </source>
</reference>